<accession>A0A545T2P2</accession>
<keyword evidence="1" id="KW-0472">Membrane</keyword>
<organism evidence="2 3">
    <name type="scientific">Aliikangiella marina</name>
    <dbReference type="NCBI Taxonomy" id="1712262"/>
    <lineage>
        <taxon>Bacteria</taxon>
        <taxon>Pseudomonadati</taxon>
        <taxon>Pseudomonadota</taxon>
        <taxon>Gammaproteobacteria</taxon>
        <taxon>Oceanospirillales</taxon>
        <taxon>Pleioneaceae</taxon>
        <taxon>Aliikangiella</taxon>
    </lineage>
</organism>
<dbReference type="EMBL" id="VIKR01000006">
    <property type="protein sequence ID" value="TQV71491.1"/>
    <property type="molecule type" value="Genomic_DNA"/>
</dbReference>
<name>A0A545T2P2_9GAMM</name>
<dbReference type="RefSeq" id="WP_142943890.1">
    <property type="nucleotide sequence ID" value="NZ_VIKR01000006.1"/>
</dbReference>
<evidence type="ECO:0000256" key="1">
    <source>
        <dbReference type="SAM" id="Phobius"/>
    </source>
</evidence>
<keyword evidence="3" id="KW-1185">Reference proteome</keyword>
<feature type="transmembrane region" description="Helical" evidence="1">
    <location>
        <begin position="6"/>
        <end position="24"/>
    </location>
</feature>
<dbReference type="Proteomes" id="UP000317839">
    <property type="component" value="Unassembled WGS sequence"/>
</dbReference>
<proteinExistence type="predicted"/>
<protein>
    <submittedName>
        <fullName evidence="2">Uncharacterized protein</fullName>
    </submittedName>
</protein>
<gene>
    <name evidence="2" type="ORF">FLL45_20265</name>
</gene>
<evidence type="ECO:0000313" key="3">
    <source>
        <dbReference type="Proteomes" id="UP000317839"/>
    </source>
</evidence>
<dbReference type="AlphaFoldDB" id="A0A545T2P2"/>
<evidence type="ECO:0000313" key="2">
    <source>
        <dbReference type="EMBL" id="TQV71491.1"/>
    </source>
</evidence>
<sequence length="389" mass="44806">MKKLTLYISLFIVSVTVLITLVFVHSDAPRDSRSFVGNKAQSAQSEAISREESISSINFSHDLESETDATRVAYSTRKNSSKRSREKQVLKICPDFNWNDYSGEELHLTDSELLELKDYNVLGDADVKLAELIVNYRLGPSGQIEELRSLLNANPKNELIAWVLMKLCSKKNSNCNSNEIKKITEDFGGNGAIWREAASYYLSTKKTKEAYLAMRNIIDSESYNTFRVEVYEILESYYADVLDVRRKRLLVSDNYQYIDESENRILSYCEGVSRHFTRTLERCIGVGDKIQKSTSIYSEQVFGQRILLSALAKSKDPNYDVIKAQFESNRLENIAYYKEVNNLMMYDDKLFERYFETLKKFGERNAIIEAIEEAKRLSKISNYDPCPES</sequence>
<reference evidence="2 3" key="1">
    <citation type="submission" date="2019-06" db="EMBL/GenBank/DDBJ databases">
        <title>Draft genome of Aliikangiella marina GYP-15.</title>
        <authorList>
            <person name="Wang G."/>
        </authorList>
    </citation>
    <scope>NUCLEOTIDE SEQUENCE [LARGE SCALE GENOMIC DNA]</scope>
    <source>
        <strain evidence="2 3">GYP-15</strain>
    </source>
</reference>
<comment type="caution">
    <text evidence="2">The sequence shown here is derived from an EMBL/GenBank/DDBJ whole genome shotgun (WGS) entry which is preliminary data.</text>
</comment>
<keyword evidence="1" id="KW-1133">Transmembrane helix</keyword>
<keyword evidence="1" id="KW-0812">Transmembrane</keyword>